<dbReference type="EMBL" id="CP014859">
    <property type="protein sequence ID" value="AOS64413.1"/>
    <property type="molecule type" value="Genomic_DNA"/>
</dbReference>
<reference evidence="3" key="1">
    <citation type="submission" date="2016-03" db="EMBL/GenBank/DDBJ databases">
        <title>Complete genome sequence of the type strain Actinoalloteichus hymeniacidonis DSM 45092.</title>
        <authorList>
            <person name="Schaffert L."/>
            <person name="Albersmeier A."/>
            <person name="Winkler A."/>
            <person name="Kalinowski J."/>
            <person name="Zotchev S."/>
            <person name="Ruckert C."/>
        </authorList>
    </citation>
    <scope>NUCLEOTIDE SEQUENCE [LARGE SCALE GENOMIC DNA]</scope>
    <source>
        <strain evidence="3">HPA177(T) (DSM 45092(T))</strain>
    </source>
</reference>
<feature type="region of interest" description="Disordered" evidence="1">
    <location>
        <begin position="285"/>
        <end position="304"/>
    </location>
</feature>
<feature type="compositionally biased region" description="Low complexity" evidence="1">
    <location>
        <begin position="320"/>
        <end position="331"/>
    </location>
</feature>
<feature type="region of interest" description="Disordered" evidence="1">
    <location>
        <begin position="1"/>
        <end position="22"/>
    </location>
</feature>
<proteinExistence type="predicted"/>
<dbReference type="AlphaFoldDB" id="A0AAC9HS26"/>
<dbReference type="KEGG" id="ahm:TL08_18065"/>
<evidence type="ECO:0000256" key="1">
    <source>
        <dbReference type="SAM" id="MobiDB-lite"/>
    </source>
</evidence>
<feature type="region of interest" description="Disordered" evidence="1">
    <location>
        <begin position="310"/>
        <end position="331"/>
    </location>
</feature>
<evidence type="ECO:0000313" key="2">
    <source>
        <dbReference type="EMBL" id="AOS64413.1"/>
    </source>
</evidence>
<organism evidence="2 3">
    <name type="scientific">Actinoalloteichus hymeniacidonis</name>
    <dbReference type="NCBI Taxonomy" id="340345"/>
    <lineage>
        <taxon>Bacteria</taxon>
        <taxon>Bacillati</taxon>
        <taxon>Actinomycetota</taxon>
        <taxon>Actinomycetes</taxon>
        <taxon>Pseudonocardiales</taxon>
        <taxon>Pseudonocardiaceae</taxon>
        <taxon>Actinoalloteichus</taxon>
    </lineage>
</organism>
<name>A0AAC9HS26_9PSEU</name>
<dbReference type="Proteomes" id="UP000095210">
    <property type="component" value="Chromosome"/>
</dbReference>
<sequence>MGTEAAPHVETDSPAETTATAGTIATGLVRADTARRVVTGSAPGRRAMIDGATAATLGTGRAPATTGRAVARVIAGGSPIAVTIEAPRPRGAPLTVGRLLTTAPVVGPVARTVRTPQAAANAGSMAIAAGLVATTVPVDTTDPSVGTTRPRAATALTEAAVAALVETTTEAPAVMTGRGGPTSPQAEAPRTVRIDLQVRVTPGRAARLRVETSVAAGIRVAGTPVAEASSAVIPLAAPMIGVPAAARIVVPTIAARPAGRTAIDATMIAPVSTTVGPAVMETGAIPPPTGRSGPSISGRPTVTVGPANRVHARIGPSAPTTAGRLGTTTAGARSQAARIGLSARMTVGRPVTTIVAAADRVGVPTGPPAPSATAIAARVDPLAIASPRAATTVGPRIGVGTTGHPRCPSHSCPRTSS</sequence>
<accession>A0AAC9HS26</accession>
<feature type="region of interest" description="Disordered" evidence="1">
    <location>
        <begin position="393"/>
        <end position="417"/>
    </location>
</feature>
<protein>
    <submittedName>
        <fullName evidence="2">Uncharacterized protein</fullName>
    </submittedName>
</protein>
<gene>
    <name evidence="2" type="ORF">TL08_18065</name>
</gene>
<keyword evidence="3" id="KW-1185">Reference proteome</keyword>
<evidence type="ECO:0000313" key="3">
    <source>
        <dbReference type="Proteomes" id="UP000095210"/>
    </source>
</evidence>